<evidence type="ECO:0000313" key="2">
    <source>
        <dbReference type="EMBL" id="TDW25096.1"/>
    </source>
</evidence>
<keyword evidence="1" id="KW-0812">Transmembrane</keyword>
<dbReference type="RefSeq" id="WP_134168341.1">
    <property type="nucleotide sequence ID" value="NZ_SODD01000006.1"/>
</dbReference>
<feature type="transmembrane region" description="Helical" evidence="1">
    <location>
        <begin position="225"/>
        <end position="249"/>
    </location>
</feature>
<protein>
    <submittedName>
        <fullName evidence="2">Uncharacterized protein</fullName>
    </submittedName>
</protein>
<keyword evidence="1" id="KW-1133">Transmembrane helix</keyword>
<evidence type="ECO:0000256" key="1">
    <source>
        <dbReference type="SAM" id="Phobius"/>
    </source>
</evidence>
<keyword evidence="3" id="KW-1185">Reference proteome</keyword>
<feature type="transmembrane region" description="Helical" evidence="1">
    <location>
        <begin position="261"/>
        <end position="279"/>
    </location>
</feature>
<dbReference type="Proteomes" id="UP000294743">
    <property type="component" value="Unassembled WGS sequence"/>
</dbReference>
<proteinExistence type="predicted"/>
<gene>
    <name evidence="2" type="ORF">EDD63_10637</name>
</gene>
<feature type="transmembrane region" description="Helical" evidence="1">
    <location>
        <begin position="7"/>
        <end position="25"/>
    </location>
</feature>
<accession>A0A4R8A465</accession>
<name>A0A4R8A465_9FIRM</name>
<feature type="transmembrane region" description="Helical" evidence="1">
    <location>
        <begin position="158"/>
        <end position="181"/>
    </location>
</feature>
<feature type="transmembrane region" description="Helical" evidence="1">
    <location>
        <begin position="193"/>
        <end position="218"/>
    </location>
</feature>
<dbReference type="OrthoDB" id="3260635at2"/>
<sequence>MNKTLKYLVFAIVVLTILATGIGLLSNTVYEQTNMTSVNGATISLYGKGIYHNDSISIAAQAKGQDLTTLLIAIPSLIAATYYTYKKSIAAKLVLAGVLAYFLYSYISYVFLAQYNPLFIVYIALMGLSFFAFTICITSLDSNKIKQIMPSSFPRKKLAVFLIFFSIMMMFRSLSIIIPTITSNIIPVELEHYTSLVIQAMDLSILLPSALLGGILLYKDKPLGYVISIVIIIKFTPLGVAILAMLAFMANAGAVVKLSEVILFSIIGITLIFVLLVVLKNLKNLHKRI</sequence>
<feature type="transmembrane region" description="Helical" evidence="1">
    <location>
        <begin position="118"/>
        <end position="137"/>
    </location>
</feature>
<dbReference type="AlphaFoldDB" id="A0A4R8A465"/>
<evidence type="ECO:0000313" key="3">
    <source>
        <dbReference type="Proteomes" id="UP000294743"/>
    </source>
</evidence>
<reference evidence="2 3" key="1">
    <citation type="submission" date="2019-03" db="EMBL/GenBank/DDBJ databases">
        <title>Genomic Encyclopedia of Type Strains, Phase IV (KMG-IV): sequencing the most valuable type-strain genomes for metagenomic binning, comparative biology and taxonomic classification.</title>
        <authorList>
            <person name="Goeker M."/>
        </authorList>
    </citation>
    <scope>NUCLEOTIDE SEQUENCE [LARGE SCALE GENOMIC DNA]</scope>
    <source>
        <strain evidence="2 3">DSM 28867</strain>
    </source>
</reference>
<feature type="transmembrane region" description="Helical" evidence="1">
    <location>
        <begin position="92"/>
        <end position="112"/>
    </location>
</feature>
<organism evidence="2 3">
    <name type="scientific">Breznakia blatticola</name>
    <dbReference type="NCBI Taxonomy" id="1754012"/>
    <lineage>
        <taxon>Bacteria</taxon>
        <taxon>Bacillati</taxon>
        <taxon>Bacillota</taxon>
        <taxon>Erysipelotrichia</taxon>
        <taxon>Erysipelotrichales</taxon>
        <taxon>Erysipelotrichaceae</taxon>
        <taxon>Breznakia</taxon>
    </lineage>
</organism>
<keyword evidence="1" id="KW-0472">Membrane</keyword>
<feature type="transmembrane region" description="Helical" evidence="1">
    <location>
        <begin position="67"/>
        <end position="85"/>
    </location>
</feature>
<dbReference type="EMBL" id="SODD01000006">
    <property type="protein sequence ID" value="TDW25096.1"/>
    <property type="molecule type" value="Genomic_DNA"/>
</dbReference>
<comment type="caution">
    <text evidence="2">The sequence shown here is derived from an EMBL/GenBank/DDBJ whole genome shotgun (WGS) entry which is preliminary data.</text>
</comment>